<dbReference type="Pfam" id="PF00732">
    <property type="entry name" value="GMC_oxred_N"/>
    <property type="match status" value="1"/>
</dbReference>
<keyword evidence="3" id="KW-0732">Signal</keyword>
<dbReference type="InterPro" id="IPR007867">
    <property type="entry name" value="GMC_OxRtase_C"/>
</dbReference>
<dbReference type="OrthoDB" id="269227at2759"/>
<name>H0EU82_GLAL7</name>
<organism evidence="5 6">
    <name type="scientific">Glarea lozoyensis (strain ATCC 74030 / MF5533)</name>
    <dbReference type="NCBI Taxonomy" id="1104152"/>
    <lineage>
        <taxon>Eukaryota</taxon>
        <taxon>Fungi</taxon>
        <taxon>Dikarya</taxon>
        <taxon>Ascomycota</taxon>
        <taxon>Pezizomycotina</taxon>
        <taxon>Leotiomycetes</taxon>
        <taxon>Helotiales</taxon>
        <taxon>Helotiaceae</taxon>
        <taxon>Glarea</taxon>
    </lineage>
</organism>
<dbReference type="Proteomes" id="UP000005446">
    <property type="component" value="Unassembled WGS sequence"/>
</dbReference>
<feature type="compositionally biased region" description="Acidic residues" evidence="2">
    <location>
        <begin position="660"/>
        <end position="679"/>
    </location>
</feature>
<dbReference type="InterPro" id="IPR008610">
    <property type="entry name" value="Ebp2"/>
</dbReference>
<dbReference type="InterPro" id="IPR000172">
    <property type="entry name" value="GMC_OxRdtase_N"/>
</dbReference>
<comment type="caution">
    <text evidence="5">The sequence shown here is derived from an EMBL/GenBank/DDBJ whole genome shotgun (WGS) entry which is preliminary data.</text>
</comment>
<feature type="chain" id="PRO_5003531783" evidence="3">
    <location>
        <begin position="21"/>
        <end position="1024"/>
    </location>
</feature>
<dbReference type="PANTHER" id="PTHR11552">
    <property type="entry name" value="GLUCOSE-METHANOL-CHOLINE GMC OXIDOREDUCTASE"/>
    <property type="match status" value="1"/>
</dbReference>
<accession>H0EU82</accession>
<feature type="compositionally biased region" description="Acidic residues" evidence="2">
    <location>
        <begin position="687"/>
        <end position="696"/>
    </location>
</feature>
<comment type="similarity">
    <text evidence="1">Belongs to the GMC oxidoreductase family.</text>
</comment>
<dbReference type="Gene3D" id="3.30.560.10">
    <property type="entry name" value="Glucose Oxidase, domain 3"/>
    <property type="match status" value="1"/>
</dbReference>
<keyword evidence="6" id="KW-1185">Reference proteome</keyword>
<dbReference type="PROSITE" id="PS00624">
    <property type="entry name" value="GMC_OXRED_2"/>
    <property type="match status" value="1"/>
</dbReference>
<feature type="domain" description="Glucose-methanol-choline oxidoreductase N-terminal" evidence="4">
    <location>
        <begin position="355"/>
        <end position="369"/>
    </location>
</feature>
<dbReference type="InParanoid" id="H0EU82"/>
<dbReference type="GO" id="GO:0050660">
    <property type="term" value="F:flavin adenine dinucleotide binding"/>
    <property type="evidence" value="ECO:0007669"/>
    <property type="project" value="InterPro"/>
</dbReference>
<feature type="compositionally biased region" description="Acidic residues" evidence="2">
    <location>
        <begin position="726"/>
        <end position="743"/>
    </location>
</feature>
<feature type="region of interest" description="Disordered" evidence="2">
    <location>
        <begin position="902"/>
        <end position="1000"/>
    </location>
</feature>
<dbReference type="PANTHER" id="PTHR11552:SF80">
    <property type="entry name" value="GMC OXIDOREDUCTASE"/>
    <property type="match status" value="1"/>
</dbReference>
<reference evidence="5 6" key="1">
    <citation type="journal article" date="2012" name="Eukaryot. Cell">
        <title>Genome sequence of the fungus Glarea lozoyensis: the first genome sequence of a species from the Helotiaceae family.</title>
        <authorList>
            <person name="Youssar L."/>
            <person name="Gruening B.A."/>
            <person name="Erxleben A."/>
            <person name="Guenther S."/>
            <person name="Huettel W."/>
        </authorList>
    </citation>
    <scope>NUCLEOTIDE SEQUENCE [LARGE SCALE GENOMIC DNA]</scope>
    <source>
        <strain evidence="6">ATCC 74030 / MF5533</strain>
    </source>
</reference>
<evidence type="ECO:0000256" key="2">
    <source>
        <dbReference type="SAM" id="MobiDB-lite"/>
    </source>
</evidence>
<gene>
    <name evidence="5" type="ORF">M7I_6313</name>
</gene>
<feature type="compositionally biased region" description="Basic and acidic residues" evidence="2">
    <location>
        <begin position="935"/>
        <end position="951"/>
    </location>
</feature>
<proteinExistence type="inferred from homology"/>
<dbReference type="Gene3D" id="3.50.50.60">
    <property type="entry name" value="FAD/NAD(P)-binding domain"/>
    <property type="match status" value="1"/>
</dbReference>
<dbReference type="Pfam" id="PF05890">
    <property type="entry name" value="Ebp2"/>
    <property type="match status" value="1"/>
</dbReference>
<feature type="compositionally biased region" description="Basic residues" evidence="2">
    <location>
        <begin position="985"/>
        <end position="994"/>
    </location>
</feature>
<dbReference type="HOGENOM" id="CLU_295447_0_0_1"/>
<dbReference type="InterPro" id="IPR012132">
    <property type="entry name" value="GMC_OxRdtase"/>
</dbReference>
<feature type="signal peptide" evidence="3">
    <location>
        <begin position="1"/>
        <end position="20"/>
    </location>
</feature>
<evidence type="ECO:0000259" key="4">
    <source>
        <dbReference type="PROSITE" id="PS00624"/>
    </source>
</evidence>
<dbReference type="Pfam" id="PF13450">
    <property type="entry name" value="NAD_binding_8"/>
    <property type="match status" value="1"/>
</dbReference>
<protein>
    <submittedName>
        <fullName evidence="5">Putative rRNA-processing protein EBP2</fullName>
    </submittedName>
</protein>
<evidence type="ECO:0000256" key="1">
    <source>
        <dbReference type="ARBA" id="ARBA00010790"/>
    </source>
</evidence>
<dbReference type="GO" id="GO:0016614">
    <property type="term" value="F:oxidoreductase activity, acting on CH-OH group of donors"/>
    <property type="evidence" value="ECO:0007669"/>
    <property type="project" value="InterPro"/>
</dbReference>
<dbReference type="AlphaFoldDB" id="H0EU82"/>
<evidence type="ECO:0000313" key="6">
    <source>
        <dbReference type="Proteomes" id="UP000005446"/>
    </source>
</evidence>
<dbReference type="InterPro" id="IPR036188">
    <property type="entry name" value="FAD/NAD-bd_sf"/>
</dbReference>
<feature type="region of interest" description="Disordered" evidence="2">
    <location>
        <begin position="639"/>
        <end position="743"/>
    </location>
</feature>
<evidence type="ECO:0000313" key="5">
    <source>
        <dbReference type="EMBL" id="EHK97894.1"/>
    </source>
</evidence>
<sequence length="1024" mass="111960">MKQQLSLPAILSFLFLATSALENPQKADTYDYIVVGSGPGGGTLAANLAKAGESVLLLEAGDDQGENLNEKISGWFSLAGNDPLMRWDFFVKYHSDPVLQRKYNHLTWEVPGGGYYVGTDPPAGSKELGIYYPRTGTLGGCGTHNAQCAPLPSDRDWDDIAKMTGDDSWSAANMREQFIKLENYHNPSVPKGTRGHGFDGWLDITTNGPELLRNSTEAQTVLSAAAKVFGQDPDKLYDLITRDLNNNDTNRDYQEGLFGFPAHRNPMGRRVSSRDVVIDTLNAKKYPLTLGLHSFVTKVLFDTKSKKPRATGVEYLAGMSHYKADPRFNLTASNAAAATGTKQAYARKEVIVSGGAFNSPQLLMLSGIGPKEHLESLNITVLVDSPGVGSNLQDNTEYGVAAGASQPFTSKGPVCTYGSTPDDPCLEAWHRGEGPYTQGPLSALMLKSSASVNGERDIYFFGIAGGTFEGYWPGQTVNQVPAHGPNTFDFSIVKMNPQGKKGTLRLVSNDPRDMPDINFRFFEEGGEVDLQALVDGVEFGRKVFDSIAAPLGPFKEILPCASGKRDCDVKEEIRAQTWSHHATSTCAIGADDDPMAVLDSKFRVRGTEGLRVVDASVFPKTPDKSTGYKKLNLKKKEKLARKTKSKKGGDTPDVGKIVEGEWEDVEGSEDEVAEDEEEAVGAAVEESVSDEEEDDEVAGKMEIDFAGIDESDSDSSAGENDQNNSDSEEEDDEDIPVSDLEDLSDGEKEDLIPHQRLTINNTVALNAALKRISLPVSKMTFSEHQTITTSEPVVIDDVSDDLKRELAFYAQSLSAAQQGRKLLKEEGVPFTRPTDYFAEMVKADEHMAKIKAKLIEEAAGKKASAEARKQRDLKKFGKQVQVAKLQERDKERKQTLDKIKDLKRKRQGADTTTTNEADLFDVALEEETSSKPSRKNREGPNKRAKKDEKYGHGGKKRFKKSGDAMSTGDLKGFSSKKMKGGAAKRPGKARRAGGKRREMERGYLGEGGMGVWSMACTSFEGRYI</sequence>
<evidence type="ECO:0000256" key="3">
    <source>
        <dbReference type="SAM" id="SignalP"/>
    </source>
</evidence>
<dbReference type="SUPFAM" id="SSF54373">
    <property type="entry name" value="FAD-linked reductases, C-terminal domain"/>
    <property type="match status" value="1"/>
</dbReference>
<dbReference type="Pfam" id="PF05199">
    <property type="entry name" value="GMC_oxred_C"/>
    <property type="match status" value="1"/>
</dbReference>
<dbReference type="SUPFAM" id="SSF51905">
    <property type="entry name" value="FAD/NAD(P)-binding domain"/>
    <property type="match status" value="1"/>
</dbReference>
<dbReference type="EMBL" id="AGUE01000169">
    <property type="protein sequence ID" value="EHK97894.1"/>
    <property type="molecule type" value="Genomic_DNA"/>
</dbReference>